<dbReference type="SUPFAM" id="SSF56645">
    <property type="entry name" value="Acyl-CoA dehydrogenase NM domain-like"/>
    <property type="match status" value="1"/>
</dbReference>
<dbReference type="OrthoDB" id="538336at2759"/>
<sequence length="609" mass="68405">MTTWTLLRQQLWRKRLYHETPRAESIQLSYARARSVVEKVDMTIEDIATLSPKFWAIHLDYIMTADAATAIILVIHWNLCMGTIAARLDKRPDLHGLVQQLQRFDVCGAFMLTEMGHGLDARNIETTATRNPDGSFDLHTPNWEASKVMPPTTPLGRVPCTAIVFAQLLVDGERRGVRPFIVRIHGRRAMARGVTSRLLPPKAGAGTELDHAMTTFHHVRLEPSSLLGNLDESEGGHQDFLRHIQRVTVGTLSLSMIWVPVLRLSGYLLGRYSQRRLIGQETGEGSMSIVAFSTQHTPILMALTTASVLQAYADDTWRRFRIATDDRLKSALACIYKQAATHSGRQLMDEMIDRCGWRGLFAHNRVIEMACAMRGNAIAEGDILVLCIRLASELLLGRYAVPEAADPNSLLARHETGVWKEASEILADIRARGETHRSETFNVRILPRARSLIQAIGDRMSYEAAVLSDAVSPAMLDLYETTCVLRDMSWYVENLGLSRAELQARHASAVERLLPRLNEMLEATGADVWATAPMLSAGARKEWADGLVVFVRDKYPQIHPLTQAGSPWPYRMIKSIASWTRKQSDGNWISWEGVSRWKAVQNLWSERLS</sequence>
<protein>
    <submittedName>
        <fullName evidence="1">Acyl-CoA dehydrogenase/oxidase</fullName>
    </submittedName>
</protein>
<dbReference type="InterPro" id="IPR036250">
    <property type="entry name" value="AcylCo_DH-like_C"/>
</dbReference>
<dbReference type="GO" id="GO:0055088">
    <property type="term" value="P:lipid homeostasis"/>
    <property type="evidence" value="ECO:0007669"/>
    <property type="project" value="TreeGrafter"/>
</dbReference>
<dbReference type="GO" id="GO:0003997">
    <property type="term" value="F:acyl-CoA oxidase activity"/>
    <property type="evidence" value="ECO:0007669"/>
    <property type="project" value="InterPro"/>
</dbReference>
<proteinExistence type="predicted"/>
<dbReference type="InterPro" id="IPR009100">
    <property type="entry name" value="AcylCoA_DH/oxidase_NM_dom_sf"/>
</dbReference>
<dbReference type="Gene3D" id="2.40.110.10">
    <property type="entry name" value="Butyryl-CoA Dehydrogenase, subunit A, domain 2"/>
    <property type="match status" value="1"/>
</dbReference>
<keyword evidence="2" id="KW-1185">Reference proteome</keyword>
<gene>
    <name evidence="1" type="ORF">GQ602_003740</name>
</gene>
<dbReference type="InterPro" id="IPR012258">
    <property type="entry name" value="Acyl-CoA_oxidase"/>
</dbReference>
<dbReference type="GO" id="GO:0033540">
    <property type="term" value="P:fatty acid beta-oxidation using acyl-CoA oxidase"/>
    <property type="evidence" value="ECO:0007669"/>
    <property type="project" value="TreeGrafter"/>
</dbReference>
<dbReference type="PANTHER" id="PTHR10909:SF382">
    <property type="entry name" value="ACYL-COENZYME A OXIDASE"/>
    <property type="match status" value="1"/>
</dbReference>
<reference evidence="1 2" key="1">
    <citation type="journal article" date="2020" name="G3 (Bethesda)">
        <title>Genetic Underpinnings of Host Manipulation by Ophiocordyceps as Revealed by Comparative Transcriptomics.</title>
        <authorList>
            <person name="Will I."/>
            <person name="Das B."/>
            <person name="Trinh T."/>
            <person name="Brachmann A."/>
            <person name="Ohm R.A."/>
            <person name="de Bekker C."/>
        </authorList>
    </citation>
    <scope>NUCLEOTIDE SEQUENCE [LARGE SCALE GENOMIC DNA]</scope>
    <source>
        <strain evidence="1 2">EC05</strain>
    </source>
</reference>
<name>A0A8H4Q8P9_9HYPO</name>
<dbReference type="SUPFAM" id="SSF47203">
    <property type="entry name" value="Acyl-CoA dehydrogenase C-terminal domain-like"/>
    <property type="match status" value="1"/>
</dbReference>
<dbReference type="Gene3D" id="1.20.140.10">
    <property type="entry name" value="Butyryl-CoA Dehydrogenase, subunit A, domain 3"/>
    <property type="match status" value="1"/>
</dbReference>
<dbReference type="GO" id="GO:0071949">
    <property type="term" value="F:FAD binding"/>
    <property type="evidence" value="ECO:0007669"/>
    <property type="project" value="InterPro"/>
</dbReference>
<accession>A0A8H4Q8P9</accession>
<dbReference type="GO" id="GO:0005504">
    <property type="term" value="F:fatty acid binding"/>
    <property type="evidence" value="ECO:0007669"/>
    <property type="project" value="TreeGrafter"/>
</dbReference>
<dbReference type="AlphaFoldDB" id="A0A8H4Q8P9"/>
<dbReference type="InterPro" id="IPR046373">
    <property type="entry name" value="Acyl-CoA_Oxase/DH_mid-dom_sf"/>
</dbReference>
<evidence type="ECO:0000313" key="1">
    <source>
        <dbReference type="EMBL" id="KAF4589851.1"/>
    </source>
</evidence>
<dbReference type="Proteomes" id="UP000562929">
    <property type="component" value="Unassembled WGS sequence"/>
</dbReference>
<organism evidence="1 2">
    <name type="scientific">Ophiocordyceps camponoti-floridani</name>
    <dbReference type="NCBI Taxonomy" id="2030778"/>
    <lineage>
        <taxon>Eukaryota</taxon>
        <taxon>Fungi</taxon>
        <taxon>Dikarya</taxon>
        <taxon>Ascomycota</taxon>
        <taxon>Pezizomycotina</taxon>
        <taxon>Sordariomycetes</taxon>
        <taxon>Hypocreomycetidae</taxon>
        <taxon>Hypocreales</taxon>
        <taxon>Ophiocordycipitaceae</taxon>
        <taxon>Ophiocordyceps</taxon>
    </lineage>
</organism>
<dbReference type="PANTHER" id="PTHR10909">
    <property type="entry name" value="ELECTRON TRANSPORT OXIDOREDUCTASE"/>
    <property type="match status" value="1"/>
</dbReference>
<dbReference type="GO" id="GO:0005777">
    <property type="term" value="C:peroxisome"/>
    <property type="evidence" value="ECO:0007669"/>
    <property type="project" value="InterPro"/>
</dbReference>
<dbReference type="EMBL" id="JAACLJ010000003">
    <property type="protein sequence ID" value="KAF4589851.1"/>
    <property type="molecule type" value="Genomic_DNA"/>
</dbReference>
<comment type="caution">
    <text evidence="1">The sequence shown here is derived from an EMBL/GenBank/DDBJ whole genome shotgun (WGS) entry which is preliminary data.</text>
</comment>
<evidence type="ECO:0000313" key="2">
    <source>
        <dbReference type="Proteomes" id="UP000562929"/>
    </source>
</evidence>